<evidence type="ECO:0000313" key="4">
    <source>
        <dbReference type="Proteomes" id="UP000321479"/>
    </source>
</evidence>
<reference evidence="3 4" key="1">
    <citation type="journal article" date="2017" name="Curr. Microbiol.">
        <title>Mucilaginibacter ginsenosidivorans sp. nov., Isolated from Soil of Ginseng Field.</title>
        <authorList>
            <person name="Kim M.M."/>
            <person name="Siddiqi M.Z."/>
            <person name="Im W.T."/>
        </authorList>
    </citation>
    <scope>NUCLEOTIDE SEQUENCE [LARGE SCALE GENOMIC DNA]</scope>
    <source>
        <strain evidence="3 4">Gsoil 3017</strain>
    </source>
</reference>
<evidence type="ECO:0000256" key="1">
    <source>
        <dbReference type="SAM" id="Phobius"/>
    </source>
</evidence>
<organism evidence="3 4">
    <name type="scientific">Mucilaginibacter ginsenosidivorans</name>
    <dbReference type="NCBI Taxonomy" id="398053"/>
    <lineage>
        <taxon>Bacteria</taxon>
        <taxon>Pseudomonadati</taxon>
        <taxon>Bacteroidota</taxon>
        <taxon>Sphingobacteriia</taxon>
        <taxon>Sphingobacteriales</taxon>
        <taxon>Sphingobacteriaceae</taxon>
        <taxon>Mucilaginibacter</taxon>
    </lineage>
</organism>
<keyword evidence="4" id="KW-1185">Reference proteome</keyword>
<dbReference type="Proteomes" id="UP000321479">
    <property type="component" value="Chromosome"/>
</dbReference>
<accession>A0A5B8V379</accession>
<keyword evidence="1" id="KW-0812">Transmembrane</keyword>
<evidence type="ECO:0000313" key="3">
    <source>
        <dbReference type="EMBL" id="QEC65619.1"/>
    </source>
</evidence>
<gene>
    <name evidence="3" type="ORF">FRZ54_06830</name>
</gene>
<sequence>MSLVVIVALWLPVSFSAIACDACKKQQPKLLQGITHGSGPDSNWDYLIVSAMVIITVYSAYAAIKCLVKPKEKNYQDIKNVIFN</sequence>
<dbReference type="OrthoDB" id="678322at2"/>
<keyword evidence="1" id="KW-1133">Transmembrane helix</keyword>
<name>A0A5B8V379_9SPHI</name>
<dbReference type="EMBL" id="CP042436">
    <property type="protein sequence ID" value="QEC65619.1"/>
    <property type="molecule type" value="Genomic_DNA"/>
</dbReference>
<protein>
    <submittedName>
        <fullName evidence="3">Uncharacterized protein</fullName>
    </submittedName>
</protein>
<keyword evidence="1" id="KW-0472">Membrane</keyword>
<feature type="chain" id="PRO_5023022241" evidence="2">
    <location>
        <begin position="20"/>
        <end position="84"/>
    </location>
</feature>
<dbReference type="KEGG" id="mgin:FRZ54_06830"/>
<evidence type="ECO:0000256" key="2">
    <source>
        <dbReference type="SAM" id="SignalP"/>
    </source>
</evidence>
<proteinExistence type="predicted"/>
<feature type="transmembrane region" description="Helical" evidence="1">
    <location>
        <begin position="43"/>
        <end position="64"/>
    </location>
</feature>
<feature type="signal peptide" evidence="2">
    <location>
        <begin position="1"/>
        <end position="19"/>
    </location>
</feature>
<keyword evidence="2" id="KW-0732">Signal</keyword>
<dbReference type="AlphaFoldDB" id="A0A5B8V379"/>